<organism evidence="1 2">
    <name type="scientific">Calditerricola satsumensis</name>
    <dbReference type="NCBI Taxonomy" id="373054"/>
    <lineage>
        <taxon>Bacteria</taxon>
        <taxon>Bacillati</taxon>
        <taxon>Bacillota</taxon>
        <taxon>Bacilli</taxon>
        <taxon>Bacillales</taxon>
        <taxon>Bacillaceae</taxon>
        <taxon>Calditerricola</taxon>
    </lineage>
</organism>
<dbReference type="Gene3D" id="1.10.287.760">
    <property type="entry name" value="YqgQ-like"/>
    <property type="match status" value="1"/>
</dbReference>
<accession>A0A8J3B3E3</accession>
<name>A0A8J3B3E3_9BACI</name>
<dbReference type="Proteomes" id="UP000637720">
    <property type="component" value="Unassembled WGS sequence"/>
</dbReference>
<comment type="caution">
    <text evidence="1">The sequence shown here is derived from an EMBL/GenBank/DDBJ whole genome shotgun (WGS) entry which is preliminary data.</text>
</comment>
<dbReference type="RefSeq" id="WP_083462957.1">
    <property type="nucleotide sequence ID" value="NZ_BMOF01000003.1"/>
</dbReference>
<dbReference type="Pfam" id="PF06014">
    <property type="entry name" value="YqgQ-like"/>
    <property type="match status" value="1"/>
</dbReference>
<evidence type="ECO:0000313" key="2">
    <source>
        <dbReference type="Proteomes" id="UP000637720"/>
    </source>
</evidence>
<reference evidence="1" key="2">
    <citation type="submission" date="2020-09" db="EMBL/GenBank/DDBJ databases">
        <authorList>
            <person name="Sun Q."/>
            <person name="Ohkuma M."/>
        </authorList>
    </citation>
    <scope>NUCLEOTIDE SEQUENCE</scope>
    <source>
        <strain evidence="1">JCM 14719</strain>
    </source>
</reference>
<dbReference type="SUPFAM" id="SSF158379">
    <property type="entry name" value="YqgQ-like"/>
    <property type="match status" value="1"/>
</dbReference>
<sequence length="91" mass="10477">MWPQHAIRNLADVRAFLRQFGVYVYTGDPEGDVDLMRDEVRELYEAKLIDRDTFAALSRVLAEAARERAQAARVLPLGRTTREEQREEGEA</sequence>
<reference evidence="1" key="1">
    <citation type="journal article" date="2014" name="Int. J. Syst. Evol. Microbiol.">
        <title>Complete genome sequence of Corynebacterium casei LMG S-19264T (=DSM 44701T), isolated from a smear-ripened cheese.</title>
        <authorList>
            <consortium name="US DOE Joint Genome Institute (JGI-PGF)"/>
            <person name="Walter F."/>
            <person name="Albersmeier A."/>
            <person name="Kalinowski J."/>
            <person name="Ruckert C."/>
        </authorList>
    </citation>
    <scope>NUCLEOTIDE SEQUENCE</scope>
    <source>
        <strain evidence="1">JCM 14719</strain>
    </source>
</reference>
<dbReference type="AlphaFoldDB" id="A0A8J3B3E3"/>
<dbReference type="InterPro" id="IPR009256">
    <property type="entry name" value="YqgQ-like"/>
</dbReference>
<proteinExistence type="predicted"/>
<keyword evidence="2" id="KW-1185">Reference proteome</keyword>
<protein>
    <recommendedName>
        <fullName evidence="3">DUF910 family protein</fullName>
    </recommendedName>
</protein>
<dbReference type="InterPro" id="IPR023164">
    <property type="entry name" value="YqgQ-like_sf"/>
</dbReference>
<gene>
    <name evidence="1" type="ORF">GCM10007043_02910</name>
</gene>
<evidence type="ECO:0008006" key="3">
    <source>
        <dbReference type="Google" id="ProtNLM"/>
    </source>
</evidence>
<dbReference type="EMBL" id="BMOF01000003">
    <property type="protein sequence ID" value="GGJ92651.1"/>
    <property type="molecule type" value="Genomic_DNA"/>
</dbReference>
<evidence type="ECO:0000313" key="1">
    <source>
        <dbReference type="EMBL" id="GGJ92651.1"/>
    </source>
</evidence>